<dbReference type="InterPro" id="IPR003545">
    <property type="entry name" value="Telomerase_RT"/>
</dbReference>
<evidence type="ECO:0000256" key="2">
    <source>
        <dbReference type="ARBA" id="ARBA00012493"/>
    </source>
</evidence>
<organism evidence="15">
    <name type="scientific">Carica papaya</name>
    <name type="common">Papaya</name>
    <dbReference type="NCBI Taxonomy" id="3649"/>
    <lineage>
        <taxon>Eukaryota</taxon>
        <taxon>Viridiplantae</taxon>
        <taxon>Streptophyta</taxon>
        <taxon>Embryophyta</taxon>
        <taxon>Tracheophyta</taxon>
        <taxon>Spermatophyta</taxon>
        <taxon>Magnoliopsida</taxon>
        <taxon>eudicotyledons</taxon>
        <taxon>Gunneridae</taxon>
        <taxon>Pentapetalae</taxon>
        <taxon>rosids</taxon>
        <taxon>malvids</taxon>
        <taxon>Brassicales</taxon>
        <taxon>Caricaceae</taxon>
        <taxon>Carica</taxon>
    </lineage>
</organism>
<comment type="function">
    <text evidence="13">Telomerase is a ribonucleoprotein enzyme essential for the replication of chromosome termini in most eukaryotes. It elongates telomeres. It is a reverse transcriptase that adds simple sequence repeats to chromosome ends by copying a template sequence within the RNA component of the enzyme.</text>
</comment>
<comment type="subcellular location">
    <subcellularLocation>
        <location evidence="13">Nucleus</location>
    </subcellularLocation>
    <subcellularLocation>
        <location evidence="13">Chromosome</location>
        <location evidence="13">Telomere</location>
    </subcellularLocation>
</comment>
<dbReference type="GO" id="GO:0003720">
    <property type="term" value="F:telomerase activity"/>
    <property type="evidence" value="ECO:0007669"/>
    <property type="project" value="InterPro"/>
</dbReference>
<sequence length="1204" mass="138506">MPERRKVPEVLWSLFRDKVRTLASTIISLIPPVPSSSPTICRCKGRRCLRCAHSNAISFLVRPDDPLHYRQLLNCCFVVINDNASPLIDFYPDSHCSQLEIVRRIIEMLLPEGSKSNILCSDYNRHNRSSPVVDYLTCPAWDLLHKRVGDDLMAYLLKSTSIFLPLCHNKHHQVSGPPINDLCLKLSKQKLDYQVFLHFVPPTPMDKNVMLTQTHVCVKNYCSFNSRILYLQRRKPRKTDCNIKVIYNPRKGKSSSLERRVEEHNVPFQLLCPLQGNPKIIPTVRTMDLLIASRHHLHFLPFPGDCNFLWFPPFVRVHNGMVCQVKHSLHQSPPAPCLLLFLICNIFGLSDVNISAQSKQCFHRDGFCSSGSTCLFHCLLNSLKMLIRRTKKCQYRRLLNKHCPDPSAYLQAKKNSSSMIDYCTVLLLSEIHKLGQTTHKQPDYSSSKNCKRKEEVVNPQANISKPYCSKNQVVSFLWAVCRSIIPLDLLGTPSNQRIMRRNINRFVGLRRFEKFSIKQCLHKLKTSRFAFLSKNNSSSYMMQEGLSGQSINKCKNLDKLNNAVRNMKNKLLMNWIFWLFSCLVMPLVQANFYVTESEQGKQEVYYYRKYIWEKLTKGAIANLNDSGYVHVDEATVNDILSNRIFGFSKLRLLPKQNGVRMIANLKTSSRLPGQESSLNAKFCGSDRTAKIYNRMPKCEDLKSVNSFLRDTHAVLKGLQAKEPQKLGSSVFDYNDVYRKLCPFLAGLKDRSGNMSGIFIVVSDVSKAFDTIDQDKLLSVMDEVLLEDEYNLEQSYQVICPKRSPRVCENLALSADFRRVKSSVLFRSLHGVLVNQGKCRYMKKEKLFSILNELVKRNVLHLGNNFYLQGTGIPQGCTLSSLLCSLYYGHMERNLIYPFLEKTCQATELSGSRRAHDASIVQNKKAGTIISCPSFILLRLIDDYLFVSTSKEQAAAFFCRLQQGFGEYNCYMNREKFCVNFDIGFKSWLSSSRMYVGEDGKSFIPWSGLLINCCTLEVQGDYRRYLNNHLSSTLTICWQGKPGCSLKRKLCCFMRPKCHPVFLDSNINSAAVVRLNIYQVFLLCAMKFHCYVSEISYIYKFRARYYSRITERSIRYMNTLIKNQMKSMYLGPNLRPILQLDKEEVEWLGLHAFVEVLKKKQSRHKALLSLLRSKLSAHTLSESLSGQLKFAVDRSHSSLLWKIKY</sequence>
<feature type="domain" description="Reverse transcriptase" evidence="14">
    <location>
        <begin position="634"/>
        <end position="1010"/>
    </location>
</feature>
<dbReference type="PANTHER" id="PTHR12066">
    <property type="entry name" value="TELOMERASE REVERSE TRANSCRIPTASE"/>
    <property type="match status" value="1"/>
</dbReference>
<comment type="catalytic activity">
    <reaction evidence="12 13">
        <text>DNA(n) + a 2'-deoxyribonucleoside 5'-triphosphate = DNA(n+1) + diphosphate</text>
        <dbReference type="Rhea" id="RHEA:22508"/>
        <dbReference type="Rhea" id="RHEA-COMP:17339"/>
        <dbReference type="Rhea" id="RHEA-COMP:17340"/>
        <dbReference type="ChEBI" id="CHEBI:33019"/>
        <dbReference type="ChEBI" id="CHEBI:61560"/>
        <dbReference type="ChEBI" id="CHEBI:173112"/>
        <dbReference type="EC" id="2.7.7.49"/>
    </reaction>
</comment>
<dbReference type="Pfam" id="PF21399">
    <property type="entry name" value="TERT_C"/>
    <property type="match status" value="1"/>
</dbReference>
<dbReference type="PRINTS" id="PR01365">
    <property type="entry name" value="TELOMERASERT"/>
</dbReference>
<evidence type="ECO:0000256" key="11">
    <source>
        <dbReference type="ARBA" id="ARBA00023242"/>
    </source>
</evidence>
<keyword evidence="5 13" id="KW-0808">Transferase</keyword>
<dbReference type="GO" id="GO:0000781">
    <property type="term" value="C:chromosome, telomeric region"/>
    <property type="evidence" value="ECO:0007669"/>
    <property type="project" value="UniProtKB-SubCell"/>
</dbReference>
<proteinExistence type="inferred from homology"/>
<evidence type="ECO:0000256" key="5">
    <source>
        <dbReference type="ARBA" id="ARBA00022679"/>
    </source>
</evidence>
<dbReference type="AlphaFoldDB" id="B5B378"/>
<dbReference type="GO" id="GO:0007004">
    <property type="term" value="P:telomere maintenance via telomerase"/>
    <property type="evidence" value="ECO:0007669"/>
    <property type="project" value="TreeGrafter"/>
</dbReference>
<evidence type="ECO:0000256" key="8">
    <source>
        <dbReference type="ARBA" id="ARBA00022842"/>
    </source>
</evidence>
<dbReference type="PANTHER" id="PTHR12066:SF0">
    <property type="entry name" value="TELOMERASE REVERSE TRANSCRIPTASE"/>
    <property type="match status" value="1"/>
</dbReference>
<dbReference type="InterPro" id="IPR000477">
    <property type="entry name" value="RT_dom"/>
</dbReference>
<dbReference type="Gene3D" id="3.30.70.2630">
    <property type="match status" value="1"/>
</dbReference>
<dbReference type="Pfam" id="PF12009">
    <property type="entry name" value="Telomerase_RBD"/>
    <property type="match status" value="1"/>
</dbReference>
<evidence type="ECO:0000256" key="4">
    <source>
        <dbReference type="ARBA" id="ARBA00022454"/>
    </source>
</evidence>
<protein>
    <recommendedName>
        <fullName evidence="3 13">Telomerase reverse transcriptase</fullName>
        <ecNumber evidence="2 13">2.7.7.49</ecNumber>
    </recommendedName>
    <alternativeName>
        <fullName evidence="13">Telomerase catalytic subunit</fullName>
    </alternativeName>
</protein>
<dbReference type="EMBL" id="EU906908">
    <property type="protein sequence ID" value="ACG63772.1"/>
    <property type="molecule type" value="Genomic_DNA"/>
</dbReference>
<keyword evidence="8 13" id="KW-0460">Magnesium</keyword>
<evidence type="ECO:0000256" key="10">
    <source>
        <dbReference type="ARBA" id="ARBA00022918"/>
    </source>
</evidence>
<dbReference type="Gene3D" id="1.10.132.70">
    <property type="match status" value="1"/>
</dbReference>
<evidence type="ECO:0000256" key="7">
    <source>
        <dbReference type="ARBA" id="ARBA00022723"/>
    </source>
</evidence>
<keyword evidence="11 13" id="KW-0539">Nucleus</keyword>
<gene>
    <name evidence="15" type="primary">TERT</name>
</gene>
<dbReference type="PROSITE" id="PS50878">
    <property type="entry name" value="RT_POL"/>
    <property type="match status" value="1"/>
</dbReference>
<dbReference type="SMART" id="SM00975">
    <property type="entry name" value="Telomerase_RBD"/>
    <property type="match status" value="1"/>
</dbReference>
<evidence type="ECO:0000259" key="14">
    <source>
        <dbReference type="PROSITE" id="PS50878"/>
    </source>
</evidence>
<evidence type="ECO:0000256" key="12">
    <source>
        <dbReference type="ARBA" id="ARBA00048173"/>
    </source>
</evidence>
<evidence type="ECO:0000313" key="15">
    <source>
        <dbReference type="EMBL" id="ACG63772.1"/>
    </source>
</evidence>
<evidence type="ECO:0000256" key="13">
    <source>
        <dbReference type="RuleBase" id="RU365061"/>
    </source>
</evidence>
<dbReference type="InterPro" id="IPR049139">
    <property type="entry name" value="TERT_C"/>
</dbReference>
<keyword evidence="6 13" id="KW-0548">Nucleotidyltransferase</keyword>
<evidence type="ECO:0000256" key="3">
    <source>
        <dbReference type="ARBA" id="ARBA00016182"/>
    </source>
</evidence>
<dbReference type="GO" id="GO:0042162">
    <property type="term" value="F:telomeric DNA binding"/>
    <property type="evidence" value="ECO:0007669"/>
    <property type="project" value="TreeGrafter"/>
</dbReference>
<keyword evidence="10 13" id="KW-0695">RNA-directed DNA polymerase</keyword>
<dbReference type="EC" id="2.7.7.49" evidence="2 13"/>
<comment type="similarity">
    <text evidence="1 13">Belongs to the reverse transcriptase family. Telomerase subfamily.</text>
</comment>
<evidence type="ECO:0000256" key="9">
    <source>
        <dbReference type="ARBA" id="ARBA00022895"/>
    </source>
</evidence>
<dbReference type="Gene3D" id="1.10.357.90">
    <property type="match status" value="1"/>
</dbReference>
<evidence type="ECO:0000256" key="6">
    <source>
        <dbReference type="ARBA" id="ARBA00022695"/>
    </source>
</evidence>
<dbReference type="InterPro" id="IPR021891">
    <property type="entry name" value="Telomerase_RBD"/>
</dbReference>
<reference evidence="15" key="1">
    <citation type="journal article" date="2008" name="Trop. Plant Biol.">
        <title>Analysis of Carica papaya Telomeres and Telomere-Associated Proteins: Insights into the Evolution of Telomere Maintenance in Brassicales.</title>
        <authorList>
            <person name="Shakirov E.V."/>
            <person name="Salzberg S.L."/>
            <person name="Alam M."/>
            <person name="Shippen D.E."/>
        </authorList>
    </citation>
    <scope>NUCLEOTIDE SEQUENCE</scope>
</reference>
<dbReference type="GO" id="GO:0070034">
    <property type="term" value="F:telomerase RNA binding"/>
    <property type="evidence" value="ECO:0007669"/>
    <property type="project" value="TreeGrafter"/>
</dbReference>
<dbReference type="CDD" id="cd01648">
    <property type="entry name" value="TERT"/>
    <property type="match status" value="1"/>
</dbReference>
<keyword evidence="9 13" id="KW-0779">Telomere</keyword>
<keyword evidence="7 13" id="KW-0479">Metal-binding</keyword>
<name>B5B378_CARPA</name>
<dbReference type="GO" id="GO:0000333">
    <property type="term" value="C:telomerase catalytic core complex"/>
    <property type="evidence" value="ECO:0007669"/>
    <property type="project" value="TreeGrafter"/>
</dbReference>
<evidence type="ECO:0000256" key="1">
    <source>
        <dbReference type="ARBA" id="ARBA00008001"/>
    </source>
</evidence>
<accession>B5B378</accession>
<keyword evidence="4 13" id="KW-0158">Chromosome</keyword>
<dbReference type="GO" id="GO:0046872">
    <property type="term" value="F:metal ion binding"/>
    <property type="evidence" value="ECO:0007669"/>
    <property type="project" value="UniProtKB-KW"/>
</dbReference>